<evidence type="ECO:0000256" key="1">
    <source>
        <dbReference type="ARBA" id="ARBA00006484"/>
    </source>
</evidence>
<dbReference type="InterPro" id="IPR002347">
    <property type="entry name" value="SDR_fam"/>
</dbReference>
<keyword evidence="5" id="KW-1185">Reference proteome</keyword>
<organism evidence="4 5">
    <name type="scientific">Coniosporium apollinis</name>
    <dbReference type="NCBI Taxonomy" id="61459"/>
    <lineage>
        <taxon>Eukaryota</taxon>
        <taxon>Fungi</taxon>
        <taxon>Dikarya</taxon>
        <taxon>Ascomycota</taxon>
        <taxon>Pezizomycotina</taxon>
        <taxon>Dothideomycetes</taxon>
        <taxon>Dothideomycetes incertae sedis</taxon>
        <taxon>Coniosporium</taxon>
    </lineage>
</organism>
<name>A0ABQ9NW09_9PEZI</name>
<dbReference type="EMBL" id="JAPDRL010000018">
    <property type="protein sequence ID" value="KAJ9666579.1"/>
    <property type="molecule type" value="Genomic_DNA"/>
</dbReference>
<evidence type="ECO:0000256" key="3">
    <source>
        <dbReference type="ARBA" id="ARBA00023002"/>
    </source>
</evidence>
<sequence length="288" mass="31088">MASNSVQGKIAIVTGGGSGISLAFVDLLHSNGCNVVIGDLQLRPEAEELVSKASKDAKILFKKTDVTKWDELAALFEFTEKELGAPDIVCPGAGIFEPSWSNFWDDTETNGYKTVDINVNHPVKATRLAIRSFLKANKPGVVVHISSIGGQTTRLSVPIYCATKAFINHFVRGMAELDEREGIRVVAVAPGLVRSPLWFKENPEKLKSVGENDLWIEPSEIAEVLLAVTQDPAYKGGTVIEASGQGRTRRVEVFNDAGPPGIGHAAGANMSLEEDVHAMLAKERRAKL</sequence>
<proteinExistence type="inferred from homology"/>
<gene>
    <name evidence="4" type="ORF">H2201_003238</name>
</gene>
<keyword evidence="2" id="KW-0521">NADP</keyword>
<accession>A0ABQ9NW09</accession>
<dbReference type="PROSITE" id="PS00061">
    <property type="entry name" value="ADH_SHORT"/>
    <property type="match status" value="1"/>
</dbReference>
<dbReference type="InterPro" id="IPR020904">
    <property type="entry name" value="Sc_DH/Rdtase_CS"/>
</dbReference>
<dbReference type="PANTHER" id="PTHR44229">
    <property type="entry name" value="15-HYDROXYPROSTAGLANDIN DEHYDROGENASE [NAD(+)]"/>
    <property type="match status" value="1"/>
</dbReference>
<evidence type="ECO:0000313" key="4">
    <source>
        <dbReference type="EMBL" id="KAJ9666579.1"/>
    </source>
</evidence>
<protein>
    <recommendedName>
        <fullName evidence="6">3-hydroxybutyrate dehydrogenase</fullName>
    </recommendedName>
</protein>
<dbReference type="Pfam" id="PF00106">
    <property type="entry name" value="adh_short"/>
    <property type="match status" value="1"/>
</dbReference>
<evidence type="ECO:0008006" key="6">
    <source>
        <dbReference type="Google" id="ProtNLM"/>
    </source>
</evidence>
<comment type="similarity">
    <text evidence="1">Belongs to the short-chain dehydrogenases/reductases (SDR) family.</text>
</comment>
<dbReference type="PRINTS" id="PR00081">
    <property type="entry name" value="GDHRDH"/>
</dbReference>
<evidence type="ECO:0000256" key="2">
    <source>
        <dbReference type="ARBA" id="ARBA00022857"/>
    </source>
</evidence>
<keyword evidence="3" id="KW-0560">Oxidoreductase</keyword>
<dbReference type="PANTHER" id="PTHR44229:SF4">
    <property type="entry name" value="15-HYDROXYPROSTAGLANDIN DEHYDROGENASE [NAD(+)]"/>
    <property type="match status" value="1"/>
</dbReference>
<dbReference type="SUPFAM" id="SSF51735">
    <property type="entry name" value="NAD(P)-binding Rossmann-fold domains"/>
    <property type="match status" value="1"/>
</dbReference>
<reference evidence="4" key="1">
    <citation type="submission" date="2022-10" db="EMBL/GenBank/DDBJ databases">
        <title>Culturing micro-colonial fungi from biological soil crusts in the Mojave desert and describing Neophaeococcomyces mojavensis, and introducing the new genera and species Taxawa tesnikishii.</title>
        <authorList>
            <person name="Kurbessoian T."/>
            <person name="Stajich J.E."/>
        </authorList>
    </citation>
    <scope>NUCLEOTIDE SEQUENCE</scope>
    <source>
        <strain evidence="4">TK_1</strain>
    </source>
</reference>
<dbReference type="InterPro" id="IPR036291">
    <property type="entry name" value="NAD(P)-bd_dom_sf"/>
</dbReference>
<dbReference type="Proteomes" id="UP001172684">
    <property type="component" value="Unassembled WGS sequence"/>
</dbReference>
<evidence type="ECO:0000313" key="5">
    <source>
        <dbReference type="Proteomes" id="UP001172684"/>
    </source>
</evidence>
<comment type="caution">
    <text evidence="4">The sequence shown here is derived from an EMBL/GenBank/DDBJ whole genome shotgun (WGS) entry which is preliminary data.</text>
</comment>
<dbReference type="Gene3D" id="3.40.50.720">
    <property type="entry name" value="NAD(P)-binding Rossmann-like Domain"/>
    <property type="match status" value="1"/>
</dbReference>